<feature type="transmembrane region" description="Helical" evidence="8">
    <location>
        <begin position="12"/>
        <end position="32"/>
    </location>
</feature>
<dbReference type="GeneID" id="136075836"/>
<evidence type="ECO:0000313" key="11">
    <source>
        <dbReference type="RefSeq" id="XP_065645345.1"/>
    </source>
</evidence>
<evidence type="ECO:0000256" key="1">
    <source>
        <dbReference type="ARBA" id="ARBA00004141"/>
    </source>
</evidence>
<dbReference type="InterPro" id="IPR003945">
    <property type="entry name" value="NU5C-like"/>
</dbReference>
<reference evidence="10" key="1">
    <citation type="submission" date="2025-05" db="UniProtKB">
        <authorList>
            <consortium name="RefSeq"/>
        </authorList>
    </citation>
    <scope>NUCLEOTIDE SEQUENCE [LARGE SCALE GENOMIC DNA]</scope>
</reference>
<evidence type="ECO:0000259" key="9">
    <source>
        <dbReference type="Pfam" id="PF00361"/>
    </source>
</evidence>
<feature type="transmembrane region" description="Helical" evidence="8">
    <location>
        <begin position="103"/>
        <end position="124"/>
    </location>
</feature>
<dbReference type="InterPro" id="IPR001750">
    <property type="entry name" value="ND/Mrp_TM"/>
</dbReference>
<reference evidence="11" key="2">
    <citation type="submission" date="2025-08" db="UniProtKB">
        <authorList>
            <consortium name="RefSeq"/>
        </authorList>
    </citation>
    <scope>IDENTIFICATION</scope>
</reference>
<comment type="catalytic activity">
    <reaction evidence="7">
        <text>a ubiquinone + NADH + 5 H(+)(in) = a ubiquinol + NAD(+) + 4 H(+)(out)</text>
        <dbReference type="Rhea" id="RHEA:29091"/>
        <dbReference type="Rhea" id="RHEA-COMP:9565"/>
        <dbReference type="Rhea" id="RHEA-COMP:9566"/>
        <dbReference type="ChEBI" id="CHEBI:15378"/>
        <dbReference type="ChEBI" id="CHEBI:16389"/>
        <dbReference type="ChEBI" id="CHEBI:17976"/>
        <dbReference type="ChEBI" id="CHEBI:57540"/>
        <dbReference type="ChEBI" id="CHEBI:57945"/>
        <dbReference type="EC" id="7.1.1.2"/>
    </reaction>
</comment>
<feature type="domain" description="NADH:quinone oxidoreductase/Mrp antiporter transmembrane" evidence="9">
    <location>
        <begin position="2"/>
        <end position="138"/>
    </location>
</feature>
<evidence type="ECO:0000256" key="7">
    <source>
        <dbReference type="ARBA" id="ARBA00049551"/>
    </source>
</evidence>
<keyword evidence="3 8" id="KW-0812">Transmembrane</keyword>
<dbReference type="Proteomes" id="UP001652625">
    <property type="component" value="Chromosome 02"/>
</dbReference>
<proteinExistence type="predicted"/>
<evidence type="ECO:0000256" key="3">
    <source>
        <dbReference type="ARBA" id="ARBA00022692"/>
    </source>
</evidence>
<evidence type="ECO:0000256" key="5">
    <source>
        <dbReference type="ARBA" id="ARBA00023136"/>
    </source>
</evidence>
<keyword evidence="10" id="KW-1185">Reference proteome</keyword>
<keyword evidence="4 8" id="KW-1133">Transmembrane helix</keyword>
<evidence type="ECO:0000256" key="6">
    <source>
        <dbReference type="ARBA" id="ARBA00031027"/>
    </source>
</evidence>
<keyword evidence="5 8" id="KW-0472">Membrane</keyword>
<name>A0ABM4B8Z2_HYDVU</name>
<evidence type="ECO:0000256" key="8">
    <source>
        <dbReference type="SAM" id="Phobius"/>
    </source>
</evidence>
<dbReference type="EC" id="7.1.1.2" evidence="2"/>
<comment type="subcellular location">
    <subcellularLocation>
        <location evidence="1">Membrane</location>
        <topology evidence="1">Multi-pass membrane protein</topology>
    </subcellularLocation>
</comment>
<feature type="transmembrane region" description="Helical" evidence="8">
    <location>
        <begin position="72"/>
        <end position="91"/>
    </location>
</feature>
<dbReference type="Pfam" id="PF00361">
    <property type="entry name" value="Proton_antipo_M"/>
    <property type="match status" value="1"/>
</dbReference>
<gene>
    <name evidence="11" type="primary">LOC136075836</name>
</gene>
<dbReference type="PANTHER" id="PTHR42829:SF2">
    <property type="entry name" value="NADH-UBIQUINONE OXIDOREDUCTASE CHAIN 5"/>
    <property type="match status" value="1"/>
</dbReference>
<evidence type="ECO:0000256" key="4">
    <source>
        <dbReference type="ARBA" id="ARBA00022989"/>
    </source>
</evidence>
<dbReference type="PANTHER" id="PTHR42829">
    <property type="entry name" value="NADH-UBIQUINONE OXIDOREDUCTASE CHAIN 5"/>
    <property type="match status" value="1"/>
</dbReference>
<accession>A0ABM4B8Z2</accession>
<evidence type="ECO:0000313" key="10">
    <source>
        <dbReference type="Proteomes" id="UP001652625"/>
    </source>
</evidence>
<sequence>MSPVFELSSTIIILIIIVGSLTSFFSATIGMVQNYLKKVIAYSTCSQLGYMIMICGFSFYDLSLFHLINHGFFKALLFLSAGSIIHAINDEQDIRKYGALKDFLPLIFIFIIIGSVALLGLPFLSGFYSKDLFVEVALFSNFLSFSV</sequence>
<organism evidence="10 11">
    <name type="scientific">Hydra vulgaris</name>
    <name type="common">Hydra</name>
    <name type="synonym">Hydra attenuata</name>
    <dbReference type="NCBI Taxonomy" id="6087"/>
    <lineage>
        <taxon>Eukaryota</taxon>
        <taxon>Metazoa</taxon>
        <taxon>Cnidaria</taxon>
        <taxon>Hydrozoa</taxon>
        <taxon>Hydroidolina</taxon>
        <taxon>Anthoathecata</taxon>
        <taxon>Aplanulata</taxon>
        <taxon>Hydridae</taxon>
        <taxon>Hydra</taxon>
    </lineage>
</organism>
<protein>
    <recommendedName>
        <fullName evidence="2">NADH:ubiquinone reductase (H(+)-translocating)</fullName>
        <ecNumber evidence="2">7.1.1.2</ecNumber>
    </recommendedName>
    <alternativeName>
        <fullName evidence="6">NADH dehydrogenase subunit 5</fullName>
    </alternativeName>
</protein>
<dbReference type="RefSeq" id="XP_065645345.1">
    <property type="nucleotide sequence ID" value="XM_065789273.1"/>
</dbReference>
<evidence type="ECO:0000256" key="2">
    <source>
        <dbReference type="ARBA" id="ARBA00012944"/>
    </source>
</evidence>
<feature type="transmembrane region" description="Helical" evidence="8">
    <location>
        <begin position="39"/>
        <end position="60"/>
    </location>
</feature>